<keyword evidence="5 7" id="KW-1133">Transmembrane helix</keyword>
<evidence type="ECO:0000313" key="10">
    <source>
        <dbReference type="Proteomes" id="UP000179157"/>
    </source>
</evidence>
<evidence type="ECO:0000256" key="4">
    <source>
        <dbReference type="ARBA" id="ARBA00022692"/>
    </source>
</evidence>
<feature type="transmembrane region" description="Helical" evidence="7">
    <location>
        <begin position="9"/>
        <end position="30"/>
    </location>
</feature>
<dbReference type="GO" id="GO:0055085">
    <property type="term" value="P:transmembrane transport"/>
    <property type="evidence" value="ECO:0007669"/>
    <property type="project" value="InterPro"/>
</dbReference>
<feature type="transmembrane region" description="Helical" evidence="7">
    <location>
        <begin position="217"/>
        <end position="239"/>
    </location>
</feature>
<dbReference type="PROSITE" id="PS50928">
    <property type="entry name" value="ABC_TM1"/>
    <property type="match status" value="1"/>
</dbReference>
<comment type="caution">
    <text evidence="9">The sequence shown here is derived from an EMBL/GenBank/DDBJ whole genome shotgun (WGS) entry which is preliminary data.</text>
</comment>
<dbReference type="GO" id="GO:0005886">
    <property type="term" value="C:plasma membrane"/>
    <property type="evidence" value="ECO:0007669"/>
    <property type="project" value="UniProtKB-SubCell"/>
</dbReference>
<dbReference type="PANTHER" id="PTHR43163:SF6">
    <property type="entry name" value="DIPEPTIDE TRANSPORT SYSTEM PERMEASE PROTEIN DPPB-RELATED"/>
    <property type="match status" value="1"/>
</dbReference>
<comment type="similarity">
    <text evidence="7">Belongs to the binding-protein-dependent transport system permease family.</text>
</comment>
<feature type="domain" description="ABC transmembrane type-1" evidence="8">
    <location>
        <begin position="100"/>
        <end position="344"/>
    </location>
</feature>
<dbReference type="AlphaFoldDB" id="A0A1F5URI9"/>
<keyword evidence="2 7" id="KW-0813">Transport</keyword>
<evidence type="ECO:0000256" key="2">
    <source>
        <dbReference type="ARBA" id="ARBA00022448"/>
    </source>
</evidence>
<comment type="subcellular location">
    <subcellularLocation>
        <location evidence="1 7">Cell membrane</location>
        <topology evidence="1 7">Multi-pass membrane protein</topology>
    </subcellularLocation>
</comment>
<proteinExistence type="inferred from homology"/>
<dbReference type="Proteomes" id="UP000179157">
    <property type="component" value="Unassembled WGS sequence"/>
</dbReference>
<evidence type="ECO:0000256" key="3">
    <source>
        <dbReference type="ARBA" id="ARBA00022475"/>
    </source>
</evidence>
<dbReference type="Gene3D" id="1.10.3720.10">
    <property type="entry name" value="MetI-like"/>
    <property type="match status" value="1"/>
</dbReference>
<dbReference type="InterPro" id="IPR000515">
    <property type="entry name" value="MetI-like"/>
</dbReference>
<dbReference type="InterPro" id="IPR035906">
    <property type="entry name" value="MetI-like_sf"/>
</dbReference>
<evidence type="ECO:0000256" key="1">
    <source>
        <dbReference type="ARBA" id="ARBA00004651"/>
    </source>
</evidence>
<name>A0A1F5URI9_FRAXR</name>
<keyword evidence="3" id="KW-1003">Cell membrane</keyword>
<reference evidence="9 10" key="1">
    <citation type="journal article" date="2016" name="Nat. Commun.">
        <title>Thousands of microbial genomes shed light on interconnected biogeochemical processes in an aquifer system.</title>
        <authorList>
            <person name="Anantharaman K."/>
            <person name="Brown C.T."/>
            <person name="Hug L.A."/>
            <person name="Sharon I."/>
            <person name="Castelle C.J."/>
            <person name="Probst A.J."/>
            <person name="Thomas B.C."/>
            <person name="Singh A."/>
            <person name="Wilkins M.J."/>
            <person name="Karaoz U."/>
            <person name="Brodie E.L."/>
            <person name="Williams K.H."/>
            <person name="Hubbard S.S."/>
            <person name="Banfield J.F."/>
        </authorList>
    </citation>
    <scope>NUCLEOTIDE SEQUENCE [LARGE SCALE GENOMIC DNA]</scope>
    <source>
        <strain evidence="10">RBG_16_55_9</strain>
    </source>
</reference>
<dbReference type="PANTHER" id="PTHR43163">
    <property type="entry name" value="DIPEPTIDE TRANSPORT SYSTEM PERMEASE PROTEIN DPPB-RELATED"/>
    <property type="match status" value="1"/>
</dbReference>
<protein>
    <submittedName>
        <fullName evidence="9">Peptide ABC transporter permease</fullName>
    </submittedName>
</protein>
<sequence length="354" mass="39775">MLAYIARRLLFLPIILFGVTVILFAMLQLLNPYERLSLYVKDPSQLRGGKEQLDRLIEKHGLKDSLFVQYGRWVNKSIHLDFGWSETAKTTVLNGFLGRFPATLELTLFAIGPILFFAIWLGVLAAVHHNRWIDQLTRVITILGYSLPSFVLGLVLLMGFYGLLSRHLPPLFGGWFSPGRLSEWAQQIVGGESFHAYTRLVTVDALLNGQWRIFWDALGHLVLPVATLSYINWAGYLRIMRSSMLETLRQDYVTTARSKGVEERLVIKRHARRNALIPIVTLSGFLVVGLLSGVVITETIFGYPGLGSWAAQAALQLDVATVLGLLTFVTILFIVVNLIVDLLYAVIDPRVRLT</sequence>
<evidence type="ECO:0000256" key="5">
    <source>
        <dbReference type="ARBA" id="ARBA00022989"/>
    </source>
</evidence>
<dbReference type="Pfam" id="PF00528">
    <property type="entry name" value="BPD_transp_1"/>
    <property type="match status" value="1"/>
</dbReference>
<organism evidence="9 10">
    <name type="scientific">Fraserbacteria sp. (strain RBG_16_55_9)</name>
    <dbReference type="NCBI Taxonomy" id="1817864"/>
    <lineage>
        <taxon>Bacteria</taxon>
        <taxon>Candidatus Fraseribacteriota</taxon>
    </lineage>
</organism>
<dbReference type="CDD" id="cd06261">
    <property type="entry name" value="TM_PBP2"/>
    <property type="match status" value="1"/>
</dbReference>
<dbReference type="SUPFAM" id="SSF161098">
    <property type="entry name" value="MetI-like"/>
    <property type="match status" value="1"/>
</dbReference>
<evidence type="ECO:0000259" key="8">
    <source>
        <dbReference type="PROSITE" id="PS50928"/>
    </source>
</evidence>
<evidence type="ECO:0000313" key="9">
    <source>
        <dbReference type="EMBL" id="OGF53773.1"/>
    </source>
</evidence>
<accession>A0A1F5URI9</accession>
<evidence type="ECO:0000256" key="6">
    <source>
        <dbReference type="ARBA" id="ARBA00023136"/>
    </source>
</evidence>
<feature type="transmembrane region" description="Helical" evidence="7">
    <location>
        <begin position="106"/>
        <end position="127"/>
    </location>
</feature>
<keyword evidence="6 7" id="KW-0472">Membrane</keyword>
<feature type="transmembrane region" description="Helical" evidence="7">
    <location>
        <begin position="323"/>
        <end position="347"/>
    </location>
</feature>
<keyword evidence="4 7" id="KW-0812">Transmembrane</keyword>
<evidence type="ECO:0000256" key="7">
    <source>
        <dbReference type="RuleBase" id="RU363032"/>
    </source>
</evidence>
<feature type="transmembrane region" description="Helical" evidence="7">
    <location>
        <begin position="139"/>
        <end position="164"/>
    </location>
</feature>
<gene>
    <name evidence="9" type="ORF">A2Z21_03445</name>
</gene>
<dbReference type="EMBL" id="MFGX01000097">
    <property type="protein sequence ID" value="OGF53773.1"/>
    <property type="molecule type" value="Genomic_DNA"/>
</dbReference>
<dbReference type="STRING" id="1817864.A2Z21_03445"/>
<feature type="transmembrane region" description="Helical" evidence="7">
    <location>
        <begin position="275"/>
        <end position="303"/>
    </location>
</feature>